<organism evidence="1 2">
    <name type="scientific">Fusarium oligoseptatum</name>
    <dbReference type="NCBI Taxonomy" id="2604345"/>
    <lineage>
        <taxon>Eukaryota</taxon>
        <taxon>Fungi</taxon>
        <taxon>Dikarya</taxon>
        <taxon>Ascomycota</taxon>
        <taxon>Pezizomycotina</taxon>
        <taxon>Sordariomycetes</taxon>
        <taxon>Hypocreomycetidae</taxon>
        <taxon>Hypocreales</taxon>
        <taxon>Nectriaceae</taxon>
        <taxon>Fusarium</taxon>
        <taxon>Fusarium solani species complex</taxon>
    </lineage>
</organism>
<dbReference type="Proteomes" id="UP000287144">
    <property type="component" value="Unassembled WGS sequence"/>
</dbReference>
<accession>A0A428RKW0</accession>
<comment type="caution">
    <text evidence="1">The sequence shown here is derived from an EMBL/GenBank/DDBJ whole genome shotgun (WGS) entry which is preliminary data.</text>
</comment>
<dbReference type="EMBL" id="NKCK01000728">
    <property type="protein sequence ID" value="RSL78161.1"/>
    <property type="molecule type" value="Genomic_DNA"/>
</dbReference>
<keyword evidence="2" id="KW-1185">Reference proteome</keyword>
<proteinExistence type="predicted"/>
<protein>
    <submittedName>
        <fullName evidence="1">Uncharacterized protein</fullName>
    </submittedName>
</protein>
<dbReference type="AlphaFoldDB" id="A0A428RKW0"/>
<evidence type="ECO:0000313" key="2">
    <source>
        <dbReference type="Proteomes" id="UP000287144"/>
    </source>
</evidence>
<name>A0A428RKW0_9HYPO</name>
<reference evidence="1 2" key="1">
    <citation type="submission" date="2017-06" db="EMBL/GenBank/DDBJ databases">
        <title>Comparative genomic analysis of Ambrosia Fusariam Clade fungi.</title>
        <authorList>
            <person name="Stajich J.E."/>
            <person name="Carrillo J."/>
            <person name="Kijimoto T."/>
            <person name="Eskalen A."/>
            <person name="O'Donnell K."/>
            <person name="Kasson M."/>
        </authorList>
    </citation>
    <scope>NUCLEOTIDE SEQUENCE [LARGE SCALE GENOMIC DNA]</scope>
    <source>
        <strain evidence="1 2">NRRL62579</strain>
    </source>
</reference>
<evidence type="ECO:0000313" key="1">
    <source>
        <dbReference type="EMBL" id="RSL78161.1"/>
    </source>
</evidence>
<gene>
    <name evidence="1" type="ORF">CEP52_017657</name>
</gene>
<sequence length="142" mass="16468">MPRTTVNQAMAVNQPYDVIAANQYRNQYPLLYPIPGYEKINIRRNTKLLSVYNIDTSLPLDFRRMTLTEDHYVELAILGAEAFLATASHHRVPQNIRRFVRQQELPRLKKLTATEPGYHPFVDVMSANTAWVDSLLELLERL</sequence>